<comment type="caution">
    <text evidence="2">The sequence shown here is derived from an EMBL/GenBank/DDBJ whole genome shotgun (WGS) entry which is preliminary data.</text>
</comment>
<dbReference type="EMBL" id="JAUZEE010000006">
    <property type="protein sequence ID" value="MDP4301472.1"/>
    <property type="molecule type" value="Genomic_DNA"/>
</dbReference>
<feature type="chain" id="PRO_5046981922" evidence="1">
    <location>
        <begin position="30"/>
        <end position="173"/>
    </location>
</feature>
<feature type="signal peptide" evidence="1">
    <location>
        <begin position="1"/>
        <end position="29"/>
    </location>
</feature>
<protein>
    <submittedName>
        <fullName evidence="2">Uncharacterized protein</fullName>
    </submittedName>
</protein>
<reference evidence="2 3" key="1">
    <citation type="submission" date="2023-08" db="EMBL/GenBank/DDBJ databases">
        <authorList>
            <person name="Roldan D.M."/>
            <person name="Menes R.J."/>
        </authorList>
    </citation>
    <scope>NUCLEOTIDE SEQUENCE [LARGE SCALE GENOMIC DNA]</scope>
    <source>
        <strain evidence="2 3">CCM 2812</strain>
    </source>
</reference>
<name>A0ABT9G5C4_LEPDI</name>
<evidence type="ECO:0000313" key="3">
    <source>
        <dbReference type="Proteomes" id="UP001235760"/>
    </source>
</evidence>
<accession>A0ABT9G5C4</accession>
<dbReference type="Proteomes" id="UP001235760">
    <property type="component" value="Unassembled WGS sequence"/>
</dbReference>
<gene>
    <name evidence="2" type="ORF">Q8X39_12555</name>
</gene>
<evidence type="ECO:0000256" key="1">
    <source>
        <dbReference type="SAM" id="SignalP"/>
    </source>
</evidence>
<evidence type="ECO:0000313" key="2">
    <source>
        <dbReference type="EMBL" id="MDP4301472.1"/>
    </source>
</evidence>
<dbReference type="RefSeq" id="WP_305750026.1">
    <property type="nucleotide sequence ID" value="NZ_JAUZEE010000006.1"/>
</dbReference>
<keyword evidence="1" id="KW-0732">Signal</keyword>
<organism evidence="2 3">
    <name type="scientific">Leptothrix discophora</name>
    <dbReference type="NCBI Taxonomy" id="89"/>
    <lineage>
        <taxon>Bacteria</taxon>
        <taxon>Pseudomonadati</taxon>
        <taxon>Pseudomonadota</taxon>
        <taxon>Betaproteobacteria</taxon>
        <taxon>Burkholderiales</taxon>
        <taxon>Sphaerotilaceae</taxon>
        <taxon>Leptothrix</taxon>
    </lineage>
</organism>
<keyword evidence="3" id="KW-1185">Reference proteome</keyword>
<sequence>MMRRLMCRPLLAVVLSVSGLLAGTGAAQAGPLDQKYTRAQVEQWLYIEISDIFRAYREDEDYDDEDLVDAILDALADAPKAGMSARHRQVHAYLPYRDLVAEMDEAGTTLREVVEQAVAEADALGWLDAHRARPMQAGLQLAQRGDLSGRDGKVKPAKAAARSARNITNVAFR</sequence>
<proteinExistence type="predicted"/>